<feature type="transmembrane region" description="Helical" evidence="1">
    <location>
        <begin position="12"/>
        <end position="31"/>
    </location>
</feature>
<comment type="caution">
    <text evidence="2">The sequence shown here is derived from an EMBL/GenBank/DDBJ whole genome shotgun (WGS) entry which is preliminary data.</text>
</comment>
<keyword evidence="1" id="KW-0812">Transmembrane</keyword>
<evidence type="ECO:0000313" key="3">
    <source>
        <dbReference type="Proteomes" id="UP000735302"/>
    </source>
</evidence>
<keyword evidence="1" id="KW-0472">Membrane</keyword>
<keyword evidence="3" id="KW-1185">Reference proteome</keyword>
<sequence>MTDILTNLSFSTTIYAFTLLQFLIVGANGAVHLGNRPEIYENVWAVASKQPSTPWPKKIDQNSGHAMTQTISNYPYRIVHYIFLLPIVLHHLERRSALYALARNEARPSITLRPTLVLQHLRPTLA</sequence>
<reference evidence="2 3" key="1">
    <citation type="journal article" date="2021" name="Elife">
        <title>Chloroplast acquisition without the gene transfer in kleptoplastic sea slugs, Plakobranchus ocellatus.</title>
        <authorList>
            <person name="Maeda T."/>
            <person name="Takahashi S."/>
            <person name="Yoshida T."/>
            <person name="Shimamura S."/>
            <person name="Takaki Y."/>
            <person name="Nagai Y."/>
            <person name="Toyoda A."/>
            <person name="Suzuki Y."/>
            <person name="Arimoto A."/>
            <person name="Ishii H."/>
            <person name="Satoh N."/>
            <person name="Nishiyama T."/>
            <person name="Hasebe M."/>
            <person name="Maruyama T."/>
            <person name="Minagawa J."/>
            <person name="Obokata J."/>
            <person name="Shigenobu S."/>
        </authorList>
    </citation>
    <scope>NUCLEOTIDE SEQUENCE [LARGE SCALE GENOMIC DNA]</scope>
</reference>
<organism evidence="2 3">
    <name type="scientific">Plakobranchus ocellatus</name>
    <dbReference type="NCBI Taxonomy" id="259542"/>
    <lineage>
        <taxon>Eukaryota</taxon>
        <taxon>Metazoa</taxon>
        <taxon>Spiralia</taxon>
        <taxon>Lophotrochozoa</taxon>
        <taxon>Mollusca</taxon>
        <taxon>Gastropoda</taxon>
        <taxon>Heterobranchia</taxon>
        <taxon>Euthyneura</taxon>
        <taxon>Panpulmonata</taxon>
        <taxon>Sacoglossa</taxon>
        <taxon>Placobranchoidea</taxon>
        <taxon>Plakobranchidae</taxon>
        <taxon>Plakobranchus</taxon>
    </lineage>
</organism>
<evidence type="ECO:0000256" key="1">
    <source>
        <dbReference type="SAM" id="Phobius"/>
    </source>
</evidence>
<gene>
    <name evidence="2" type="ORF">PoB_000587100</name>
</gene>
<dbReference type="EMBL" id="BLXT01000663">
    <property type="protein sequence ID" value="GFN79365.1"/>
    <property type="molecule type" value="Genomic_DNA"/>
</dbReference>
<keyword evidence="1" id="KW-1133">Transmembrane helix</keyword>
<protein>
    <submittedName>
        <fullName evidence="2">Uncharacterized protein</fullName>
    </submittedName>
</protein>
<dbReference type="AlphaFoldDB" id="A0AAV3Y819"/>
<proteinExistence type="predicted"/>
<dbReference type="Proteomes" id="UP000735302">
    <property type="component" value="Unassembled WGS sequence"/>
</dbReference>
<evidence type="ECO:0000313" key="2">
    <source>
        <dbReference type="EMBL" id="GFN79365.1"/>
    </source>
</evidence>
<name>A0AAV3Y819_9GAST</name>
<accession>A0AAV3Y819</accession>